<protein>
    <submittedName>
        <fullName evidence="1">Uncharacterized protein</fullName>
    </submittedName>
</protein>
<organism evidence="1 2">
    <name type="scientific">Autumnicola psychrophila</name>
    <dbReference type="NCBI Taxonomy" id="3075592"/>
    <lineage>
        <taxon>Bacteria</taxon>
        <taxon>Pseudomonadati</taxon>
        <taxon>Bacteroidota</taxon>
        <taxon>Flavobacteriia</taxon>
        <taxon>Flavobacteriales</taxon>
        <taxon>Flavobacteriaceae</taxon>
        <taxon>Autumnicola</taxon>
    </lineage>
</organism>
<reference evidence="1 2" key="1">
    <citation type="submission" date="2023-09" db="EMBL/GenBank/DDBJ databases">
        <authorList>
            <person name="Rey-Velasco X."/>
        </authorList>
    </citation>
    <scope>NUCLEOTIDE SEQUENCE [LARGE SCALE GENOMIC DNA]</scope>
    <source>
        <strain evidence="1 2">F225</strain>
    </source>
</reference>
<dbReference type="Proteomes" id="UP001253848">
    <property type="component" value="Unassembled WGS sequence"/>
</dbReference>
<dbReference type="RefSeq" id="WP_311498874.1">
    <property type="nucleotide sequence ID" value="NZ_JAVRHN010000002.1"/>
</dbReference>
<sequence length="107" mass="12556">MLIVLYSTFSTPAIAFTLAPEEDTSEFRSSENLQSNHSNRSLFFQEFSADLSPEITRYFPVDLGFLSKFKEPGFFSDKSFEEFASWVYLQDKKSLIKNQIFPFHIFW</sequence>
<proteinExistence type="predicted"/>
<name>A0ABU3DQS5_9FLAO</name>
<gene>
    <name evidence="1" type="ORF">RM541_03705</name>
</gene>
<dbReference type="EMBL" id="JAVRHN010000002">
    <property type="protein sequence ID" value="MDT0685452.1"/>
    <property type="molecule type" value="Genomic_DNA"/>
</dbReference>
<accession>A0ABU3DQS5</accession>
<comment type="caution">
    <text evidence="1">The sequence shown here is derived from an EMBL/GenBank/DDBJ whole genome shotgun (WGS) entry which is preliminary data.</text>
</comment>
<evidence type="ECO:0000313" key="2">
    <source>
        <dbReference type="Proteomes" id="UP001253848"/>
    </source>
</evidence>
<evidence type="ECO:0000313" key="1">
    <source>
        <dbReference type="EMBL" id="MDT0685452.1"/>
    </source>
</evidence>
<keyword evidence="2" id="KW-1185">Reference proteome</keyword>